<dbReference type="EMBL" id="JBHEZZ010000004">
    <property type="protein sequence ID" value="MFC1401453.1"/>
    <property type="molecule type" value="Genomic_DNA"/>
</dbReference>
<evidence type="ECO:0000256" key="1">
    <source>
        <dbReference type="ARBA" id="ARBA00022448"/>
    </source>
</evidence>
<name>A0ABV6UJ50_9ACTN</name>
<reference evidence="5 6" key="1">
    <citation type="submission" date="2024-09" db="EMBL/GenBank/DDBJ databases">
        <authorList>
            <person name="Lee S.D."/>
        </authorList>
    </citation>
    <scope>NUCLEOTIDE SEQUENCE [LARGE SCALE GENOMIC DNA]</scope>
    <source>
        <strain evidence="5 6">N1-5</strain>
    </source>
</reference>
<evidence type="ECO:0000259" key="4">
    <source>
        <dbReference type="PROSITE" id="PS50893"/>
    </source>
</evidence>
<dbReference type="GO" id="GO:0005524">
    <property type="term" value="F:ATP binding"/>
    <property type="evidence" value="ECO:0007669"/>
    <property type="project" value="UniProtKB-KW"/>
</dbReference>
<organism evidence="5 6">
    <name type="scientific">Streptacidiphilus cavernicola</name>
    <dbReference type="NCBI Taxonomy" id="3342716"/>
    <lineage>
        <taxon>Bacteria</taxon>
        <taxon>Bacillati</taxon>
        <taxon>Actinomycetota</taxon>
        <taxon>Actinomycetes</taxon>
        <taxon>Kitasatosporales</taxon>
        <taxon>Streptomycetaceae</taxon>
        <taxon>Streptacidiphilus</taxon>
    </lineage>
</organism>
<dbReference type="InterPro" id="IPR051120">
    <property type="entry name" value="ABC_AA/LPS_Transport"/>
</dbReference>
<proteinExistence type="predicted"/>
<dbReference type="InterPro" id="IPR003593">
    <property type="entry name" value="AAA+_ATPase"/>
</dbReference>
<keyword evidence="3 5" id="KW-0067">ATP-binding</keyword>
<evidence type="ECO:0000256" key="2">
    <source>
        <dbReference type="ARBA" id="ARBA00022741"/>
    </source>
</evidence>
<dbReference type="PROSITE" id="PS50893">
    <property type="entry name" value="ABC_TRANSPORTER_2"/>
    <property type="match status" value="1"/>
</dbReference>
<dbReference type="Gene3D" id="3.40.50.300">
    <property type="entry name" value="P-loop containing nucleotide triphosphate hydrolases"/>
    <property type="match status" value="1"/>
</dbReference>
<dbReference type="PANTHER" id="PTHR45772:SF9">
    <property type="entry name" value="CONSERVED COMPONENT OF ABC TRANSPORTER FOR NATURAL AMINO ACIDS"/>
    <property type="match status" value="1"/>
</dbReference>
<accession>A0ABV6UJ50</accession>
<protein>
    <submittedName>
        <fullName evidence="5">ABC transporter ATP-binding protein</fullName>
    </submittedName>
</protein>
<evidence type="ECO:0000256" key="3">
    <source>
        <dbReference type="ARBA" id="ARBA00022840"/>
    </source>
</evidence>
<keyword evidence="6" id="KW-1185">Reference proteome</keyword>
<dbReference type="Proteomes" id="UP001592528">
    <property type="component" value="Unassembled WGS sequence"/>
</dbReference>
<dbReference type="Pfam" id="PF00005">
    <property type="entry name" value="ABC_tran"/>
    <property type="match status" value="1"/>
</dbReference>
<dbReference type="InterPro" id="IPR003439">
    <property type="entry name" value="ABC_transporter-like_ATP-bd"/>
</dbReference>
<sequence length="244" mass="25917">MTAPLLEVRGLGKRFGGVAAVDGCSFGVQRGTVTGLIGPNGSGKTTLFNLVTGYLRADAGQILLDGRRIARPDPARLYRRGLCRTFQQPRVFPDLTVLENLLIASGHRWPALAGPRARAGDRAAGEALLAEFGLAALAADPAEELSYGQRKLLEFAALLMSAPALVLLDEPTAGVNPTMVRTMERHIRARHATGTTFLVVEHDMGLVMRLCDPVVVMDGGRVIAQGPPGSVQTDPRVLDAYLGG</sequence>
<dbReference type="PROSITE" id="PS00211">
    <property type="entry name" value="ABC_TRANSPORTER_1"/>
    <property type="match status" value="1"/>
</dbReference>
<dbReference type="InterPro" id="IPR017871">
    <property type="entry name" value="ABC_transporter-like_CS"/>
</dbReference>
<dbReference type="Pfam" id="PF12399">
    <property type="entry name" value="BCA_ABC_TP_C"/>
    <property type="match status" value="1"/>
</dbReference>
<feature type="domain" description="ABC transporter" evidence="4">
    <location>
        <begin position="6"/>
        <end position="244"/>
    </location>
</feature>
<dbReference type="InterPro" id="IPR032823">
    <property type="entry name" value="BCA_ABC_TP_C"/>
</dbReference>
<dbReference type="CDD" id="cd03219">
    <property type="entry name" value="ABC_Mj1267_LivG_branched"/>
    <property type="match status" value="1"/>
</dbReference>
<dbReference type="SUPFAM" id="SSF52540">
    <property type="entry name" value="P-loop containing nucleoside triphosphate hydrolases"/>
    <property type="match status" value="1"/>
</dbReference>
<keyword evidence="1" id="KW-0813">Transport</keyword>
<gene>
    <name evidence="5" type="ORF">ACEZDJ_09150</name>
</gene>
<dbReference type="PANTHER" id="PTHR45772">
    <property type="entry name" value="CONSERVED COMPONENT OF ABC TRANSPORTER FOR NATURAL AMINO ACIDS-RELATED"/>
    <property type="match status" value="1"/>
</dbReference>
<dbReference type="SMART" id="SM00382">
    <property type="entry name" value="AAA"/>
    <property type="match status" value="1"/>
</dbReference>
<comment type="caution">
    <text evidence="5">The sequence shown here is derived from an EMBL/GenBank/DDBJ whole genome shotgun (WGS) entry which is preliminary data.</text>
</comment>
<evidence type="ECO:0000313" key="6">
    <source>
        <dbReference type="Proteomes" id="UP001592528"/>
    </source>
</evidence>
<evidence type="ECO:0000313" key="5">
    <source>
        <dbReference type="EMBL" id="MFC1401453.1"/>
    </source>
</evidence>
<keyword evidence="2" id="KW-0547">Nucleotide-binding</keyword>
<dbReference type="RefSeq" id="WP_030260016.1">
    <property type="nucleotide sequence ID" value="NZ_JBHEZZ010000004.1"/>
</dbReference>
<dbReference type="InterPro" id="IPR027417">
    <property type="entry name" value="P-loop_NTPase"/>
</dbReference>